<feature type="transmembrane region" description="Helical" evidence="1">
    <location>
        <begin position="141"/>
        <end position="162"/>
    </location>
</feature>
<dbReference type="PANTHER" id="PTHR38684">
    <property type="entry name" value="PROTEIN AMPE"/>
    <property type="match status" value="1"/>
</dbReference>
<keyword evidence="3" id="KW-1185">Reference proteome</keyword>
<reference evidence="2 3" key="1">
    <citation type="journal article" date="2007" name="Proc. Natl. Acad. Sci. U.S.A.">
        <title>Characterization of a marine gammaproteobacterium capable of aerobic anoxygenic photosynthesis.</title>
        <authorList>
            <person name="Fuchs B.M."/>
            <person name="Spring S."/>
            <person name="Teeling H."/>
            <person name="Quast C."/>
            <person name="Wulf J."/>
            <person name="Schattenhofer M."/>
            <person name="Yan S."/>
            <person name="Ferriera S."/>
            <person name="Johnson J."/>
            <person name="Glockner F.O."/>
            <person name="Amann R."/>
        </authorList>
    </citation>
    <scope>NUCLEOTIDE SEQUENCE [LARGE SCALE GENOMIC DNA]</scope>
    <source>
        <strain evidence="2">KT71</strain>
    </source>
</reference>
<proteinExistence type="predicted"/>
<dbReference type="eggNOG" id="COG3725">
    <property type="taxonomic scope" value="Bacteria"/>
</dbReference>
<feature type="transmembrane region" description="Helical" evidence="1">
    <location>
        <begin position="242"/>
        <end position="260"/>
    </location>
</feature>
<evidence type="ECO:0000313" key="2">
    <source>
        <dbReference type="EMBL" id="EAQ99056.1"/>
    </source>
</evidence>
<reference evidence="2 3" key="2">
    <citation type="journal article" date="2009" name="PLoS ONE">
        <title>The photosynthetic apparatus and its regulation in the aerobic gammaproteobacterium Congregibacter litoralis gen. nov., sp. nov.</title>
        <authorList>
            <person name="Spring S."/>
            <person name="Lunsdorf H."/>
            <person name="Fuchs B.M."/>
            <person name="Tindall B.J."/>
        </authorList>
    </citation>
    <scope>NUCLEOTIDE SEQUENCE [LARGE SCALE GENOMIC DNA]</scope>
    <source>
        <strain evidence="2">KT71</strain>
    </source>
</reference>
<accession>A4A5I5</accession>
<dbReference type="STRING" id="314285.KT71_10522"/>
<protein>
    <submittedName>
        <fullName evidence="2">Membrane protein required for beta-lactamase induction</fullName>
    </submittedName>
</protein>
<feature type="transmembrane region" description="Helical" evidence="1">
    <location>
        <begin position="68"/>
        <end position="86"/>
    </location>
</feature>
<keyword evidence="1" id="KW-0472">Membrane</keyword>
<dbReference type="RefSeq" id="WP_008294540.1">
    <property type="nucleotide sequence ID" value="NZ_CM002299.1"/>
</dbReference>
<dbReference type="AlphaFoldDB" id="A4A5I5"/>
<name>A4A5I5_9GAMM</name>
<evidence type="ECO:0000256" key="1">
    <source>
        <dbReference type="SAM" id="Phobius"/>
    </source>
</evidence>
<dbReference type="GO" id="GO:0046677">
    <property type="term" value="P:response to antibiotic"/>
    <property type="evidence" value="ECO:0007669"/>
    <property type="project" value="TreeGrafter"/>
</dbReference>
<sequence>MTFLAMIIALSLHQVIQPDSFLQRDTWLLQWNRWATGRIVSPAVRVAITLIAVTLVVVWALATIDDWLFGLLELLATAGLFVWSLGRADFHTALERFEARAATDPLAATAALEALWAPIHEPESHEPGPMERLVYSGYARWFAPLFYFALGGVLAAVLYRVVSVLAEREQPPSAYTQLLRWADWAPSRVLGLTFALTGDFMAVSKRAPLKHFADATPASQLLQELAGVACNHGESARELGNILYRSAGLWLVFLSVVLIFG</sequence>
<feature type="transmembrane region" description="Helical" evidence="1">
    <location>
        <begin position="42"/>
        <end position="61"/>
    </location>
</feature>
<evidence type="ECO:0000313" key="3">
    <source>
        <dbReference type="Proteomes" id="UP000019205"/>
    </source>
</evidence>
<dbReference type="Pfam" id="PF17113">
    <property type="entry name" value="AmpE"/>
    <property type="match status" value="1"/>
</dbReference>
<keyword evidence="1" id="KW-1133">Transmembrane helix</keyword>
<dbReference type="InterPro" id="IPR052966">
    <property type="entry name" value="Beta-lactamase_Reg"/>
</dbReference>
<dbReference type="PANTHER" id="PTHR38684:SF1">
    <property type="entry name" value="PROTEIN AMPE"/>
    <property type="match status" value="1"/>
</dbReference>
<dbReference type="EMBL" id="AAOA02000003">
    <property type="protein sequence ID" value="EAQ99056.1"/>
    <property type="molecule type" value="Genomic_DNA"/>
</dbReference>
<gene>
    <name evidence="2" type="ORF">KT71_10522</name>
</gene>
<dbReference type="HOGENOM" id="CLU_054212_2_0_6"/>
<comment type="caution">
    <text evidence="2">The sequence shown here is derived from an EMBL/GenBank/DDBJ whole genome shotgun (WGS) entry which is preliminary data.</text>
</comment>
<organism evidence="2 3">
    <name type="scientific">Congregibacter litoralis KT71</name>
    <dbReference type="NCBI Taxonomy" id="314285"/>
    <lineage>
        <taxon>Bacteria</taxon>
        <taxon>Pseudomonadati</taxon>
        <taxon>Pseudomonadota</taxon>
        <taxon>Gammaproteobacteria</taxon>
        <taxon>Cellvibrionales</taxon>
        <taxon>Halieaceae</taxon>
        <taxon>Congregibacter</taxon>
    </lineage>
</organism>
<keyword evidence="1" id="KW-0812">Transmembrane</keyword>
<dbReference type="GO" id="GO:0005886">
    <property type="term" value="C:plasma membrane"/>
    <property type="evidence" value="ECO:0007669"/>
    <property type="project" value="TreeGrafter"/>
</dbReference>
<dbReference type="OrthoDB" id="9811967at2"/>
<dbReference type="InterPro" id="IPR031347">
    <property type="entry name" value="AmpE"/>
</dbReference>
<dbReference type="Proteomes" id="UP000019205">
    <property type="component" value="Chromosome"/>
</dbReference>